<evidence type="ECO:0000256" key="1">
    <source>
        <dbReference type="SAM" id="Phobius"/>
    </source>
</evidence>
<protein>
    <submittedName>
        <fullName evidence="3">Peptidase M56</fullName>
    </submittedName>
</protein>
<dbReference type="AlphaFoldDB" id="A0A154QLY0"/>
<feature type="transmembrane region" description="Helical" evidence="1">
    <location>
        <begin position="12"/>
        <end position="32"/>
    </location>
</feature>
<evidence type="ECO:0000259" key="2">
    <source>
        <dbReference type="Pfam" id="PF05569"/>
    </source>
</evidence>
<feature type="transmembrane region" description="Helical" evidence="1">
    <location>
        <begin position="98"/>
        <end position="119"/>
    </location>
</feature>
<comment type="caution">
    <text evidence="3">The sequence shown here is derived from an EMBL/GenBank/DDBJ whole genome shotgun (WGS) entry which is preliminary data.</text>
</comment>
<keyword evidence="1" id="KW-0472">Membrane</keyword>
<feature type="domain" description="Peptidase M56" evidence="2">
    <location>
        <begin position="18"/>
        <end position="276"/>
    </location>
</feature>
<dbReference type="InterPro" id="IPR052173">
    <property type="entry name" value="Beta-lactam_resp_regulator"/>
</dbReference>
<dbReference type="RefSeq" id="WP_063107599.1">
    <property type="nucleotide sequence ID" value="NZ_LVJS01000020.1"/>
</dbReference>
<feature type="transmembrane region" description="Helical" evidence="1">
    <location>
        <begin position="287"/>
        <end position="307"/>
    </location>
</feature>
<gene>
    <name evidence="3" type="ORF">RHOFW104T7_07130</name>
</gene>
<feature type="transmembrane region" description="Helical" evidence="1">
    <location>
        <begin position="64"/>
        <end position="86"/>
    </location>
</feature>
<dbReference type="Proteomes" id="UP000076131">
    <property type="component" value="Unassembled WGS sequence"/>
</dbReference>
<dbReference type="EMBL" id="LVJS01000020">
    <property type="protein sequence ID" value="KZC24776.1"/>
    <property type="molecule type" value="Genomic_DNA"/>
</dbReference>
<sequence length="521" mass="55746">MNSIELGGIDWFGRGWLLILAFTAATLLVAILRRPCRRLFGAERAFQLWLLPPLAMLTSQLPHAAAAPIVALSPMVVAITSAASALPAYAAGPSATDWRVWVMLLWLLGGTASLLQAVLAQARYRLRLRGATRVADAQSRWPVLRAPGPDVGPALIGAWRARIVLPADFEQRYDAGERALILAHETAHARRGDGWWCLLARVLAALCWFHPLAWWALAALRHDQELACDAAVLREHGEQRRSYANAMLKTQSAAFALPVGCTWSPRHPLTERIAMLKLPSPSRRRRHAGMIAGIALAIVVAGSVYAASAPQAEHAAWKVQADRAAWKLHGPEYQLDLQVELSTDDNRRGEARTVALALCAAPGKTAMANVGSLMVQATTVPVGDRQVRIDLAVGNTGAPPLAHSQLLGALGQKFHAAGTGVDGKYAYVIDVTPQAGCPARAVAEASPVKVTEHVTNGTARAVAESIAAKAGWTLVNPEVLGHAPVTLSFNEIPAGTAMQRVADLAGVKLVLDDKRVRFAAK</sequence>
<evidence type="ECO:0000313" key="3">
    <source>
        <dbReference type="EMBL" id="KZC24776.1"/>
    </source>
</evidence>
<dbReference type="STRING" id="416169.RHOFW104T7_07130"/>
<name>A0A154QLY0_9GAMM</name>
<organism evidence="3 4">
    <name type="scientific">Rhodanobacter thiooxydans</name>
    <dbReference type="NCBI Taxonomy" id="416169"/>
    <lineage>
        <taxon>Bacteria</taxon>
        <taxon>Pseudomonadati</taxon>
        <taxon>Pseudomonadota</taxon>
        <taxon>Gammaproteobacteria</taxon>
        <taxon>Lysobacterales</taxon>
        <taxon>Rhodanobacteraceae</taxon>
        <taxon>Rhodanobacter</taxon>
    </lineage>
</organism>
<dbReference type="InterPro" id="IPR008756">
    <property type="entry name" value="Peptidase_M56"/>
</dbReference>
<keyword evidence="1" id="KW-1133">Transmembrane helix</keyword>
<accession>A0A154QLY0</accession>
<proteinExistence type="predicted"/>
<evidence type="ECO:0000313" key="4">
    <source>
        <dbReference type="Proteomes" id="UP000076131"/>
    </source>
</evidence>
<dbReference type="PANTHER" id="PTHR34978">
    <property type="entry name" value="POSSIBLE SENSOR-TRANSDUCER PROTEIN BLAR"/>
    <property type="match status" value="1"/>
</dbReference>
<keyword evidence="4" id="KW-1185">Reference proteome</keyword>
<dbReference type="PANTHER" id="PTHR34978:SF3">
    <property type="entry name" value="SLR0241 PROTEIN"/>
    <property type="match status" value="1"/>
</dbReference>
<dbReference type="Pfam" id="PF05569">
    <property type="entry name" value="Peptidase_M56"/>
    <property type="match status" value="1"/>
</dbReference>
<keyword evidence="1" id="KW-0812">Transmembrane</keyword>
<dbReference type="eggNOG" id="COG4219">
    <property type="taxonomic scope" value="Bacteria"/>
</dbReference>
<dbReference type="CDD" id="cd07341">
    <property type="entry name" value="M56_BlaR1_MecR1_like"/>
    <property type="match status" value="1"/>
</dbReference>
<reference evidence="3 4" key="1">
    <citation type="journal article" date="2016" name="MBio">
        <title>Lateral Gene Transfer in a Heavy Metal-Contaminated-Groundwater Microbial Community.</title>
        <authorList>
            <person name="Hemme C.L."/>
            <person name="Green S.J."/>
            <person name="Rishishwar L."/>
            <person name="Prakash O."/>
            <person name="Pettenato A."/>
            <person name="Chakraborty R."/>
            <person name="Deutschbauer A.M."/>
            <person name="Van Nostrand J.D."/>
            <person name="Wu L."/>
            <person name="He Z."/>
            <person name="Jordan I.K."/>
            <person name="Hazen T.C."/>
            <person name="Arkin A.P."/>
            <person name="Kostka J.E."/>
            <person name="Zhou J."/>
        </authorList>
    </citation>
    <scope>NUCLEOTIDE SEQUENCE [LARGE SCALE GENOMIC DNA]</scope>
    <source>
        <strain evidence="3 4">FW104-T7</strain>
    </source>
</reference>